<dbReference type="Ensembl" id="ENSMMST00000030510.1">
    <property type="protein sequence ID" value="ENSMMSP00000027685.1"/>
    <property type="gene ID" value="ENSMMSG00000020771.1"/>
</dbReference>
<keyword evidence="2" id="KW-1185">Reference proteome</keyword>
<sequence>MRKETPPPLVPPAAREWNLPPSAPTCMERQLEAAWYRSDGALLLGIGFQTRSESPMSIHALCPCPLNL</sequence>
<evidence type="ECO:0000313" key="2">
    <source>
        <dbReference type="Proteomes" id="UP000694544"/>
    </source>
</evidence>
<protein>
    <submittedName>
        <fullName evidence="1">Uncharacterized protein</fullName>
    </submittedName>
</protein>
<dbReference type="Proteomes" id="UP000694544">
    <property type="component" value="Unplaced"/>
</dbReference>
<organism evidence="1 2">
    <name type="scientific">Moschus moschiferus</name>
    <name type="common">Siberian musk deer</name>
    <name type="synonym">Moschus sibiricus</name>
    <dbReference type="NCBI Taxonomy" id="68415"/>
    <lineage>
        <taxon>Eukaryota</taxon>
        <taxon>Metazoa</taxon>
        <taxon>Chordata</taxon>
        <taxon>Craniata</taxon>
        <taxon>Vertebrata</taxon>
        <taxon>Euteleostomi</taxon>
        <taxon>Mammalia</taxon>
        <taxon>Eutheria</taxon>
        <taxon>Laurasiatheria</taxon>
        <taxon>Artiodactyla</taxon>
        <taxon>Ruminantia</taxon>
        <taxon>Pecora</taxon>
        <taxon>Moschidae</taxon>
        <taxon>Moschus</taxon>
    </lineage>
</organism>
<dbReference type="GeneTree" id="ENSGT01030000236649"/>
<name>A0A8C6FSQ1_MOSMO</name>
<reference evidence="1" key="2">
    <citation type="submission" date="2025-09" db="UniProtKB">
        <authorList>
            <consortium name="Ensembl"/>
        </authorList>
    </citation>
    <scope>IDENTIFICATION</scope>
</reference>
<accession>A0A8C6FSQ1</accession>
<evidence type="ECO:0000313" key="1">
    <source>
        <dbReference type="Ensembl" id="ENSMMSP00000027685.1"/>
    </source>
</evidence>
<dbReference type="AlphaFoldDB" id="A0A8C6FSQ1"/>
<proteinExistence type="predicted"/>
<reference evidence="1" key="1">
    <citation type="submission" date="2025-08" db="UniProtKB">
        <authorList>
            <consortium name="Ensembl"/>
        </authorList>
    </citation>
    <scope>IDENTIFICATION</scope>
</reference>